<reference evidence="2 3" key="1">
    <citation type="submission" date="2013-09" db="EMBL/GenBank/DDBJ databases">
        <title>Corchorus capsularis genome sequencing.</title>
        <authorList>
            <person name="Alam M."/>
            <person name="Haque M.S."/>
            <person name="Islam M.S."/>
            <person name="Emdad E.M."/>
            <person name="Islam M.M."/>
            <person name="Ahmed B."/>
            <person name="Halim A."/>
            <person name="Hossen Q.M.M."/>
            <person name="Hossain M.Z."/>
            <person name="Ahmed R."/>
            <person name="Khan M.M."/>
            <person name="Islam R."/>
            <person name="Rashid M.M."/>
            <person name="Khan S.A."/>
            <person name="Rahman M.S."/>
            <person name="Alam M."/>
        </authorList>
    </citation>
    <scope>NUCLEOTIDE SEQUENCE [LARGE SCALE GENOMIC DNA]</scope>
    <source>
        <strain evidence="3">cv. CVL-1</strain>
        <tissue evidence="2">Whole seedling</tissue>
    </source>
</reference>
<evidence type="ECO:0000313" key="3">
    <source>
        <dbReference type="Proteomes" id="UP000188268"/>
    </source>
</evidence>
<dbReference type="Proteomes" id="UP000188268">
    <property type="component" value="Unassembled WGS sequence"/>
</dbReference>
<keyword evidence="3" id="KW-1185">Reference proteome</keyword>
<comment type="caution">
    <text evidence="2">The sequence shown here is derived from an EMBL/GenBank/DDBJ whole genome shotgun (WGS) entry which is preliminary data.</text>
</comment>
<dbReference type="AlphaFoldDB" id="A0A1R3KXG8"/>
<evidence type="ECO:0000256" key="1">
    <source>
        <dbReference type="SAM" id="MobiDB-lite"/>
    </source>
</evidence>
<feature type="compositionally biased region" description="Basic and acidic residues" evidence="1">
    <location>
        <begin position="19"/>
        <end position="28"/>
    </location>
</feature>
<feature type="region of interest" description="Disordered" evidence="1">
    <location>
        <begin position="1"/>
        <end position="29"/>
    </location>
</feature>
<evidence type="ECO:0000313" key="2">
    <source>
        <dbReference type="EMBL" id="OMP11781.1"/>
    </source>
</evidence>
<organism evidence="2 3">
    <name type="scientific">Corchorus capsularis</name>
    <name type="common">Jute</name>
    <dbReference type="NCBI Taxonomy" id="210143"/>
    <lineage>
        <taxon>Eukaryota</taxon>
        <taxon>Viridiplantae</taxon>
        <taxon>Streptophyta</taxon>
        <taxon>Embryophyta</taxon>
        <taxon>Tracheophyta</taxon>
        <taxon>Spermatophyta</taxon>
        <taxon>Magnoliopsida</taxon>
        <taxon>eudicotyledons</taxon>
        <taxon>Gunneridae</taxon>
        <taxon>Pentapetalae</taxon>
        <taxon>rosids</taxon>
        <taxon>malvids</taxon>
        <taxon>Malvales</taxon>
        <taxon>Malvaceae</taxon>
        <taxon>Grewioideae</taxon>
        <taxon>Apeibeae</taxon>
        <taxon>Corchorus</taxon>
    </lineage>
</organism>
<dbReference type="Gramene" id="OMP11781">
    <property type="protein sequence ID" value="OMP11781"/>
    <property type="gene ID" value="CCACVL1_00266"/>
</dbReference>
<gene>
    <name evidence="2" type="ORF">CCACVL1_00266</name>
</gene>
<protein>
    <submittedName>
        <fullName evidence="2">Uncharacterized protein</fullName>
    </submittedName>
</protein>
<proteinExistence type="predicted"/>
<dbReference type="EMBL" id="AWWV01000882">
    <property type="protein sequence ID" value="OMP11781.1"/>
    <property type="molecule type" value="Genomic_DNA"/>
</dbReference>
<sequence length="119" mass="13345">MAIVGEKHEHQRKQQRQWRQHDKQEKSLGIRRKRRVKTLNSVWFQQDQNSKHNQGEESMDEVAKIKLISGQIQGFGGSRRPDTINSRHPIVSCAVAAGVTVGEATETAEETAKGNESAG</sequence>
<name>A0A1R3KXG8_COCAP</name>
<accession>A0A1R3KXG8</accession>